<dbReference type="VEuPathDB" id="FungiDB:Z519_04379"/>
<dbReference type="InterPro" id="IPR017932">
    <property type="entry name" value="GATase_2_dom"/>
</dbReference>
<dbReference type="Proteomes" id="UP000053789">
    <property type="component" value="Unassembled WGS sequence"/>
</dbReference>
<name>A0A0D2HM31_CLAB1</name>
<dbReference type="OrthoDB" id="444432at2759"/>
<dbReference type="PANTHER" id="PTHR43187:SF1">
    <property type="entry name" value="GLUTAMINE AMIDOTRANSFERASE DUG3-RELATED"/>
    <property type="match status" value="1"/>
</dbReference>
<dbReference type="CDD" id="cd01908">
    <property type="entry name" value="YafJ"/>
    <property type="match status" value="1"/>
</dbReference>
<dbReference type="RefSeq" id="XP_016621072.1">
    <property type="nucleotide sequence ID" value="XM_016762125.1"/>
</dbReference>
<proteinExistence type="predicted"/>
<dbReference type="GO" id="GO:0008242">
    <property type="term" value="F:omega peptidase activity"/>
    <property type="evidence" value="ECO:0007669"/>
    <property type="project" value="TreeGrafter"/>
</dbReference>
<dbReference type="Pfam" id="PF13522">
    <property type="entry name" value="GATase_6"/>
    <property type="match status" value="1"/>
</dbReference>
<dbReference type="InterPro" id="IPR029055">
    <property type="entry name" value="Ntn_hydrolases_N"/>
</dbReference>
<dbReference type="GO" id="GO:0006751">
    <property type="term" value="P:glutathione catabolic process"/>
    <property type="evidence" value="ECO:0007669"/>
    <property type="project" value="TreeGrafter"/>
</dbReference>
<dbReference type="Gene3D" id="3.60.20.10">
    <property type="entry name" value="Glutamine Phosphoribosylpyrophosphate, subunit 1, domain 1"/>
    <property type="match status" value="1"/>
</dbReference>
<dbReference type="GO" id="GO:0005737">
    <property type="term" value="C:cytoplasm"/>
    <property type="evidence" value="ECO:0007669"/>
    <property type="project" value="TreeGrafter"/>
</dbReference>
<evidence type="ECO:0000313" key="3">
    <source>
        <dbReference type="Proteomes" id="UP000053789"/>
    </source>
</evidence>
<dbReference type="PANTHER" id="PTHR43187">
    <property type="entry name" value="GLUTAMINE AMIDOTRANSFERASE DUG3-RELATED"/>
    <property type="match status" value="1"/>
</dbReference>
<evidence type="ECO:0000259" key="1">
    <source>
        <dbReference type="PROSITE" id="PS51278"/>
    </source>
</evidence>
<organism evidence="2 3">
    <name type="scientific">Cladophialophora bantiana (strain ATCC 10958 / CBS 173.52 / CDC B-1940 / NIH 8579)</name>
    <name type="common">Xylohypha bantiana</name>
    <dbReference type="NCBI Taxonomy" id="1442370"/>
    <lineage>
        <taxon>Eukaryota</taxon>
        <taxon>Fungi</taxon>
        <taxon>Dikarya</taxon>
        <taxon>Ascomycota</taxon>
        <taxon>Pezizomycotina</taxon>
        <taxon>Eurotiomycetes</taxon>
        <taxon>Chaetothyriomycetidae</taxon>
        <taxon>Chaetothyriales</taxon>
        <taxon>Herpotrichiellaceae</taxon>
        <taxon>Cladophialophora</taxon>
    </lineage>
</organism>
<protein>
    <recommendedName>
        <fullName evidence="1">Glutamine amidotransferase type-2 domain-containing protein</fullName>
    </recommendedName>
</protein>
<dbReference type="InterPro" id="IPR052373">
    <property type="entry name" value="Gamma-glu_amide_hydrolase"/>
</dbReference>
<dbReference type="EMBL" id="KN846985">
    <property type="protein sequence ID" value="KIW94403.1"/>
    <property type="molecule type" value="Genomic_DNA"/>
</dbReference>
<dbReference type="AlphaFoldDB" id="A0A0D2HM31"/>
<gene>
    <name evidence="2" type="ORF">Z519_04379</name>
</gene>
<dbReference type="HOGENOM" id="CLU_042555_1_1_1"/>
<keyword evidence="3" id="KW-1185">Reference proteome</keyword>
<sequence>MCRWFAYISPSEECLLEDVLIAPEHGIAKQVHDHYLPKLFSHVPGEQTSKLEITLRNRLNNVDGFGLVWYTPVRSSFITSIDGIRPATYKNAQPPNNDANFHSICAGTSTTAVFAHIRAATGTSVAAINNHPFVFGRHTIMHNGLISHFTDIRRPLLSLVEKSAYENIHGTTDSEHLAALYITNLTKSAGGSGGPQSWERQYTPQEMLGALVEAFHMIVRLQQETLGAENVQACSLNVCCTDGEQLIAVRLRNHAIENPPSLYYSTTAGVTLNRKYPDNASGMKNPNATLKPEDHGKHVIVASEPTTYKIAEWKVIEKNHGISVDKEGNCTVEKVEMPEEFLAQAATGRHF</sequence>
<dbReference type="PROSITE" id="PS51278">
    <property type="entry name" value="GATASE_TYPE_2"/>
    <property type="match status" value="1"/>
</dbReference>
<accession>A0A0D2HM31</accession>
<dbReference type="SUPFAM" id="SSF56235">
    <property type="entry name" value="N-terminal nucleophile aminohydrolases (Ntn hydrolases)"/>
    <property type="match status" value="1"/>
</dbReference>
<reference evidence="2" key="1">
    <citation type="submission" date="2015-01" db="EMBL/GenBank/DDBJ databases">
        <title>The Genome Sequence of Cladophialophora bantiana CBS 173.52.</title>
        <authorList>
            <consortium name="The Broad Institute Genomics Platform"/>
            <person name="Cuomo C."/>
            <person name="de Hoog S."/>
            <person name="Gorbushina A."/>
            <person name="Stielow B."/>
            <person name="Teixiera M."/>
            <person name="Abouelleil A."/>
            <person name="Chapman S.B."/>
            <person name="Priest M."/>
            <person name="Young S.K."/>
            <person name="Wortman J."/>
            <person name="Nusbaum C."/>
            <person name="Birren B."/>
        </authorList>
    </citation>
    <scope>NUCLEOTIDE SEQUENCE [LARGE SCALE GENOMIC DNA]</scope>
    <source>
        <strain evidence="2">CBS 173.52</strain>
    </source>
</reference>
<feature type="domain" description="Glutamine amidotransferase type-2" evidence="1">
    <location>
        <begin position="2"/>
        <end position="351"/>
    </location>
</feature>
<evidence type="ECO:0000313" key="2">
    <source>
        <dbReference type="EMBL" id="KIW94403.1"/>
    </source>
</evidence>
<dbReference type="GeneID" id="27697307"/>
<dbReference type="GO" id="GO:0061672">
    <property type="term" value="C:glutathione hydrolase complex"/>
    <property type="evidence" value="ECO:0007669"/>
    <property type="project" value="TreeGrafter"/>
</dbReference>